<dbReference type="GO" id="GO:0071978">
    <property type="term" value="P:bacterial-type flagellum-dependent swarming motility"/>
    <property type="evidence" value="ECO:0007669"/>
    <property type="project" value="TreeGrafter"/>
</dbReference>
<keyword evidence="8" id="KW-0969">Cilium</keyword>
<evidence type="ECO:0000259" key="5">
    <source>
        <dbReference type="Pfam" id="PF00460"/>
    </source>
</evidence>
<dbReference type="InterPro" id="IPR053967">
    <property type="entry name" value="LlgE_F_G-like_D1"/>
</dbReference>
<accession>A0A941CNQ9</accession>
<sequence length="306" mass="32785">MLRSLYAGVSGMRNNQTKMDVIGNNIANVNTTGFKSGRVKFQDMLSQTLASAQSPTNGGLGGVNAQQIGLGVKVGAIDTIMTEGALQPTNRDLDFAIEGNGFFVLSQDTQGDMKFYTRDGAFYRDYSGNLVNAGGYNVMGYVPPTGQMLLSDAATSAPLSDGPLSSMSIKQSITVDKIDADGNPYTETLSLETFSIDGSGQIIGVFSDGNPYLLGQLAVAKFDNEEGLEKAGNNNYRASNNSGQEQIFTANTSGYGIIRQGVIEMSNVDLANEFTEMIVTSRSYQANSRTITTSDEMLQELINLKR</sequence>
<organism evidence="8 9">
    <name type="scientific">Proteiniclasticum sediminis</name>
    <dbReference type="NCBI Taxonomy" id="2804028"/>
    <lineage>
        <taxon>Bacteria</taxon>
        <taxon>Bacillati</taxon>
        <taxon>Bacillota</taxon>
        <taxon>Clostridia</taxon>
        <taxon>Eubacteriales</taxon>
        <taxon>Clostridiaceae</taxon>
        <taxon>Proteiniclasticum</taxon>
    </lineage>
</organism>
<evidence type="ECO:0000256" key="2">
    <source>
        <dbReference type="ARBA" id="ARBA00009677"/>
    </source>
</evidence>
<evidence type="ECO:0000313" key="9">
    <source>
        <dbReference type="Proteomes" id="UP000675379"/>
    </source>
</evidence>
<dbReference type="AlphaFoldDB" id="A0A941CNQ9"/>
<dbReference type="GO" id="GO:0009424">
    <property type="term" value="C:bacterial-type flagellum hook"/>
    <property type="evidence" value="ECO:0007669"/>
    <property type="project" value="TreeGrafter"/>
</dbReference>
<proteinExistence type="inferred from homology"/>
<name>A0A941CNQ9_9CLOT</name>
<dbReference type="Pfam" id="PF06429">
    <property type="entry name" value="Flg_bbr_C"/>
    <property type="match status" value="1"/>
</dbReference>
<dbReference type="Proteomes" id="UP000675379">
    <property type="component" value="Unassembled WGS sequence"/>
</dbReference>
<protein>
    <recommendedName>
        <fullName evidence="4">Flagellar hook protein FlgE</fullName>
    </recommendedName>
</protein>
<dbReference type="Pfam" id="PF00460">
    <property type="entry name" value="Flg_bb_rod"/>
    <property type="match status" value="1"/>
</dbReference>
<evidence type="ECO:0000259" key="7">
    <source>
        <dbReference type="Pfam" id="PF22692"/>
    </source>
</evidence>
<dbReference type="InterPro" id="IPR001444">
    <property type="entry name" value="Flag_bb_rod_N"/>
</dbReference>
<comment type="caution">
    <text evidence="8">The sequence shown here is derived from an EMBL/GenBank/DDBJ whole genome shotgun (WGS) entry which is preliminary data.</text>
</comment>
<evidence type="ECO:0000259" key="6">
    <source>
        <dbReference type="Pfam" id="PF06429"/>
    </source>
</evidence>
<reference evidence="8" key="1">
    <citation type="submission" date="2021-04" db="EMBL/GenBank/DDBJ databases">
        <title>Proteiniclasticum sedimins sp. nov., an obligate anaerobic bacterium isolated from anaerobic sludge.</title>
        <authorList>
            <person name="Liu J."/>
        </authorList>
    </citation>
    <scope>NUCLEOTIDE SEQUENCE</scope>
    <source>
        <strain evidence="8">BAD-10</strain>
    </source>
</reference>
<comment type="subcellular location">
    <subcellularLocation>
        <location evidence="1 4">Bacterial flagellum basal body</location>
    </subcellularLocation>
</comment>
<evidence type="ECO:0000256" key="3">
    <source>
        <dbReference type="ARBA" id="ARBA00023143"/>
    </source>
</evidence>
<evidence type="ECO:0000256" key="4">
    <source>
        <dbReference type="RuleBase" id="RU362116"/>
    </source>
</evidence>
<evidence type="ECO:0000313" key="8">
    <source>
        <dbReference type="EMBL" id="MBR0575955.1"/>
    </source>
</evidence>
<dbReference type="InterPro" id="IPR010930">
    <property type="entry name" value="Flg_bb/hook_C_dom"/>
</dbReference>
<dbReference type="PANTHER" id="PTHR30435:SF1">
    <property type="entry name" value="FLAGELLAR HOOK PROTEIN FLGE"/>
    <property type="match status" value="1"/>
</dbReference>
<dbReference type="GO" id="GO:0005829">
    <property type="term" value="C:cytosol"/>
    <property type="evidence" value="ECO:0007669"/>
    <property type="project" value="TreeGrafter"/>
</dbReference>
<dbReference type="PANTHER" id="PTHR30435">
    <property type="entry name" value="FLAGELLAR PROTEIN"/>
    <property type="match status" value="1"/>
</dbReference>
<feature type="domain" description="Flagellar hook protein FlgE/F/G-like D1" evidence="7">
    <location>
        <begin position="96"/>
        <end position="200"/>
    </location>
</feature>
<keyword evidence="3 4" id="KW-0975">Bacterial flagellum</keyword>
<dbReference type="InterPro" id="IPR037925">
    <property type="entry name" value="FlgE/F/G-like"/>
</dbReference>
<comment type="function">
    <text evidence="4">A flexible structure which links the flagellar filament to the drive apparatus in the basal body.</text>
</comment>
<feature type="domain" description="Flagellar basal body rod protein N-terminal" evidence="5">
    <location>
        <begin position="5"/>
        <end position="35"/>
    </location>
</feature>
<dbReference type="NCBIfam" id="TIGR03506">
    <property type="entry name" value="FlgEFG_subfam"/>
    <property type="match status" value="2"/>
</dbReference>
<keyword evidence="9" id="KW-1185">Reference proteome</keyword>
<evidence type="ECO:0000256" key="1">
    <source>
        <dbReference type="ARBA" id="ARBA00004117"/>
    </source>
</evidence>
<keyword evidence="8" id="KW-0966">Cell projection</keyword>
<dbReference type="GO" id="GO:0009425">
    <property type="term" value="C:bacterial-type flagellum basal body"/>
    <property type="evidence" value="ECO:0007669"/>
    <property type="project" value="UniProtKB-SubCell"/>
</dbReference>
<dbReference type="InterPro" id="IPR020013">
    <property type="entry name" value="Flagellar_FlgE/F/G"/>
</dbReference>
<dbReference type="Pfam" id="PF22692">
    <property type="entry name" value="LlgE_F_G_D1"/>
    <property type="match status" value="1"/>
</dbReference>
<dbReference type="RefSeq" id="WP_211800662.1">
    <property type="nucleotide sequence ID" value="NZ_JAGSCS010000006.1"/>
</dbReference>
<comment type="similarity">
    <text evidence="2 4">Belongs to the flagella basal body rod proteins family.</text>
</comment>
<feature type="domain" description="Flagellar basal-body/hook protein C-terminal" evidence="6">
    <location>
        <begin position="259"/>
        <end position="304"/>
    </location>
</feature>
<dbReference type="EMBL" id="JAGSCS010000006">
    <property type="protein sequence ID" value="MBR0575955.1"/>
    <property type="molecule type" value="Genomic_DNA"/>
</dbReference>
<dbReference type="SUPFAM" id="SSF117143">
    <property type="entry name" value="Flagellar hook protein flgE"/>
    <property type="match status" value="1"/>
</dbReference>
<keyword evidence="8" id="KW-0282">Flagellum</keyword>
<gene>
    <name evidence="8" type="ORF">KCG48_06330</name>
</gene>